<dbReference type="EMBL" id="CANTFM010000571">
    <property type="protein sequence ID" value="CAI5725466.1"/>
    <property type="molecule type" value="Genomic_DNA"/>
</dbReference>
<name>A0AAV0TSB9_9STRA</name>
<protein>
    <recommendedName>
        <fullName evidence="2">Macro domain-containing protein</fullName>
    </recommendedName>
</protein>
<feature type="compositionally biased region" description="Acidic residues" evidence="1">
    <location>
        <begin position="102"/>
        <end position="129"/>
    </location>
</feature>
<dbReference type="InterPro" id="IPR002589">
    <property type="entry name" value="Macro_dom"/>
</dbReference>
<dbReference type="SMART" id="SM00506">
    <property type="entry name" value="A1pp"/>
    <property type="match status" value="1"/>
</dbReference>
<dbReference type="PANTHER" id="PTHR11106">
    <property type="entry name" value="GANGLIOSIDE INDUCED DIFFERENTIATION ASSOCIATED PROTEIN 2-RELATED"/>
    <property type="match status" value="1"/>
</dbReference>
<dbReference type="Pfam" id="PF01661">
    <property type="entry name" value="Macro"/>
    <property type="match status" value="1"/>
</dbReference>
<feature type="compositionally biased region" description="Acidic residues" evidence="1">
    <location>
        <begin position="152"/>
        <end position="166"/>
    </location>
</feature>
<evidence type="ECO:0000259" key="2">
    <source>
        <dbReference type="PROSITE" id="PS51154"/>
    </source>
</evidence>
<feature type="domain" description="Macro" evidence="2">
    <location>
        <begin position="228"/>
        <end position="413"/>
    </location>
</feature>
<evidence type="ECO:0000313" key="4">
    <source>
        <dbReference type="Proteomes" id="UP001162029"/>
    </source>
</evidence>
<evidence type="ECO:0000313" key="3">
    <source>
        <dbReference type="EMBL" id="CAI5725466.1"/>
    </source>
</evidence>
<accession>A0AAV0TSB9</accession>
<comment type="caution">
    <text evidence="3">The sequence shown here is derived from an EMBL/GenBank/DDBJ whole genome shotgun (WGS) entry which is preliminary data.</text>
</comment>
<feature type="region of interest" description="Disordered" evidence="1">
    <location>
        <begin position="152"/>
        <end position="189"/>
    </location>
</feature>
<organism evidence="3 4">
    <name type="scientific">Peronospora destructor</name>
    <dbReference type="NCBI Taxonomy" id="86335"/>
    <lineage>
        <taxon>Eukaryota</taxon>
        <taxon>Sar</taxon>
        <taxon>Stramenopiles</taxon>
        <taxon>Oomycota</taxon>
        <taxon>Peronosporomycetes</taxon>
        <taxon>Peronosporales</taxon>
        <taxon>Peronosporaceae</taxon>
        <taxon>Peronospora</taxon>
    </lineage>
</organism>
<reference evidence="3" key="1">
    <citation type="submission" date="2022-12" db="EMBL/GenBank/DDBJ databases">
        <authorList>
            <person name="Webb A."/>
        </authorList>
    </citation>
    <scope>NUCLEOTIDE SEQUENCE</scope>
    <source>
        <strain evidence="3">Pd1</strain>
    </source>
</reference>
<sequence length="430" mass="47314">MATLRDVNVSKNDADVALNDASTAKRQRLADGISSFHAIGRVLDVELVVRGLLAMLDLASLASFLEVLAVDETWREVLKHETLWKELLLLHFAGNLPSVEQFNDENETEEEEDGEEEEEEEEEENDDNEPDLLELLEGAMDVENDASLLEEDLENEDENEDDEVDEVSVSSPPRSRIGRSGTAVSGQVQEITTGSAEETVHVTSMTWLADAPSQTLLNAACPDLKEFLRSLEQLVQFDACVQIIRGDIGDIKMVGKQPLDGLAFPTAAFMRNPHSGVASVIFRRAGQGLSEHVRTLDIRLEVGQVHVTPGFDAGVAKLIHCVGPSGFNPHCLRDLQLTYRSVLRCIETENLSCVAMASISTGNMGMPADKAAWFALCAIQRYMRSADWTATIAIVCFEADVYAAFAQNKAKLLTQFNAENVRAAPPLRNW</sequence>
<dbReference type="Gene3D" id="3.40.220.10">
    <property type="entry name" value="Leucine Aminopeptidase, subunit E, domain 1"/>
    <property type="match status" value="1"/>
</dbReference>
<dbReference type="PROSITE" id="PS51154">
    <property type="entry name" value="MACRO"/>
    <property type="match status" value="1"/>
</dbReference>
<gene>
    <name evidence="3" type="ORF">PDE001_LOCUS3359</name>
</gene>
<dbReference type="SUPFAM" id="SSF52949">
    <property type="entry name" value="Macro domain-like"/>
    <property type="match status" value="1"/>
</dbReference>
<evidence type="ECO:0000256" key="1">
    <source>
        <dbReference type="SAM" id="MobiDB-lite"/>
    </source>
</evidence>
<dbReference type="Proteomes" id="UP001162029">
    <property type="component" value="Unassembled WGS sequence"/>
</dbReference>
<dbReference type="AlphaFoldDB" id="A0AAV0TSB9"/>
<keyword evidence="4" id="KW-1185">Reference proteome</keyword>
<feature type="region of interest" description="Disordered" evidence="1">
    <location>
        <begin position="99"/>
        <end position="129"/>
    </location>
</feature>
<proteinExistence type="predicted"/>
<dbReference type="PANTHER" id="PTHR11106:SF27">
    <property type="entry name" value="MACRO DOMAIN-CONTAINING PROTEIN"/>
    <property type="match status" value="1"/>
</dbReference>
<dbReference type="InterPro" id="IPR043472">
    <property type="entry name" value="Macro_dom-like"/>
</dbReference>